<evidence type="ECO:0000313" key="8">
    <source>
        <dbReference type="EMBL" id="MCG4744071.1"/>
    </source>
</evidence>
<gene>
    <name evidence="9" type="ORF">G5B36_02545</name>
    <name evidence="8" type="ORF">L0N08_01435</name>
</gene>
<keyword evidence="4" id="KW-0378">Hydrolase</keyword>
<evidence type="ECO:0000256" key="6">
    <source>
        <dbReference type="PROSITE-ProRule" id="PRU00591"/>
    </source>
</evidence>
<protein>
    <submittedName>
        <fullName evidence="9">Cell wall-binding protein</fullName>
    </submittedName>
    <submittedName>
        <fullName evidence="8">NlpC/P60 family protein</fullName>
    </submittedName>
</protein>
<dbReference type="InterPro" id="IPR018337">
    <property type="entry name" value="Cell_wall/Cho-bd_repeat"/>
</dbReference>
<proteinExistence type="inferred from homology"/>
<keyword evidence="5" id="KW-0788">Thiol protease</keyword>
<evidence type="ECO:0000256" key="5">
    <source>
        <dbReference type="ARBA" id="ARBA00022807"/>
    </source>
</evidence>
<comment type="caution">
    <text evidence="8">The sequence shown here is derived from an EMBL/GenBank/DDBJ whole genome shotgun (WGS) entry which is preliminary data.</text>
</comment>
<evidence type="ECO:0000259" key="7">
    <source>
        <dbReference type="PROSITE" id="PS51935"/>
    </source>
</evidence>
<evidence type="ECO:0000313" key="10">
    <source>
        <dbReference type="Proteomes" id="UP000669239"/>
    </source>
</evidence>
<dbReference type="InterPro" id="IPR038765">
    <property type="entry name" value="Papain-like_cys_pep_sf"/>
</dbReference>
<evidence type="ECO:0000256" key="3">
    <source>
        <dbReference type="ARBA" id="ARBA00022737"/>
    </source>
</evidence>
<sequence>MTALLRRQAVIDKYAEIIGRNIYSQSLRDYCYVRYKDGNYYSDCSSSICYAYQQAGQGFGITNTAGMYNSAKLTTVDADIAQGIPDTSRLRPGDMLLFAGTDASRPLRIGHVEMYCGNGIICGHGSGRPSYKDLMAYCRSRYNAWASGGWRKGLVCVRRYIQDDVIQEPEQPKKSGWEQGADGTWSFYLGNTGECVRNSWYLDTDGKWYWFDGAGHMVTDTWYQYKGAWYYLGADGAMVQGLQASGDNYYYLMPDGKMATEPVTLTPDKDGALRWPGLAE</sequence>
<dbReference type="Gene3D" id="2.10.270.10">
    <property type="entry name" value="Cholin Binding"/>
    <property type="match status" value="1"/>
</dbReference>
<dbReference type="EMBL" id="JAAITT010000003">
    <property type="protein sequence ID" value="NSJ47578.1"/>
    <property type="molecule type" value="Genomic_DNA"/>
</dbReference>
<organism evidence="8 11">
    <name type="scientific">Enterocloster aldenensis</name>
    <dbReference type="NCBI Taxonomy" id="358742"/>
    <lineage>
        <taxon>Bacteria</taxon>
        <taxon>Bacillati</taxon>
        <taxon>Bacillota</taxon>
        <taxon>Clostridia</taxon>
        <taxon>Lachnospirales</taxon>
        <taxon>Lachnospiraceae</taxon>
        <taxon>Enterocloster</taxon>
    </lineage>
</organism>
<dbReference type="GO" id="GO:0006508">
    <property type="term" value="P:proteolysis"/>
    <property type="evidence" value="ECO:0007669"/>
    <property type="project" value="UniProtKB-KW"/>
</dbReference>
<evidence type="ECO:0000256" key="4">
    <source>
        <dbReference type="ARBA" id="ARBA00022801"/>
    </source>
</evidence>
<dbReference type="Pfam" id="PF19127">
    <property type="entry name" value="Choline_bind_3"/>
    <property type="match status" value="1"/>
</dbReference>
<dbReference type="Gene3D" id="3.90.1720.10">
    <property type="entry name" value="endopeptidase domain like (from Nostoc punctiforme)"/>
    <property type="match status" value="1"/>
</dbReference>
<keyword evidence="2" id="KW-0645">Protease</keyword>
<evidence type="ECO:0000256" key="1">
    <source>
        <dbReference type="ARBA" id="ARBA00007074"/>
    </source>
</evidence>
<evidence type="ECO:0000256" key="2">
    <source>
        <dbReference type="ARBA" id="ARBA00022670"/>
    </source>
</evidence>
<dbReference type="EMBL" id="JAKNGE010000001">
    <property type="protein sequence ID" value="MCG4744071.1"/>
    <property type="molecule type" value="Genomic_DNA"/>
</dbReference>
<dbReference type="RefSeq" id="WP_165640681.1">
    <property type="nucleotide sequence ID" value="NZ_JAAITT010000003.1"/>
</dbReference>
<dbReference type="SUPFAM" id="SSF54001">
    <property type="entry name" value="Cysteine proteinases"/>
    <property type="match status" value="1"/>
</dbReference>
<reference evidence="9" key="2">
    <citation type="submission" date="2020-02" db="EMBL/GenBank/DDBJ databases">
        <authorList>
            <person name="Littmann E."/>
            <person name="Sorbara M."/>
        </authorList>
    </citation>
    <scope>NUCLEOTIDE SEQUENCE</scope>
    <source>
        <strain evidence="9">MSK.1.17</strain>
    </source>
</reference>
<reference evidence="9 10" key="1">
    <citation type="journal article" date="2020" name="Cell Host Microbe">
        <title>Functional and Genomic Variation between Human-Derived Isolates of Lachnospiraceae Reveals Inter- and Intra-Species Diversity.</title>
        <authorList>
            <person name="Sorbara M.T."/>
            <person name="Littmann E.R."/>
            <person name="Fontana E."/>
            <person name="Moody T.U."/>
            <person name="Kohout C.E."/>
            <person name="Gjonbalaj M."/>
            <person name="Eaton V."/>
            <person name="Seok R."/>
            <person name="Leiner I.M."/>
            <person name="Pamer E.G."/>
        </authorList>
    </citation>
    <scope>NUCLEOTIDE SEQUENCE [LARGE SCALE GENOMIC DNA]</scope>
    <source>
        <strain evidence="9 10">MSK.1.17</strain>
    </source>
</reference>
<dbReference type="SUPFAM" id="SSF69360">
    <property type="entry name" value="Cell wall binding repeat"/>
    <property type="match status" value="1"/>
</dbReference>
<dbReference type="PROSITE" id="PS51170">
    <property type="entry name" value="CW"/>
    <property type="match status" value="2"/>
</dbReference>
<feature type="domain" description="NlpC/P60" evidence="7">
    <location>
        <begin position="12"/>
        <end position="161"/>
    </location>
</feature>
<keyword evidence="10" id="KW-1185">Reference proteome</keyword>
<feature type="repeat" description="Cell wall-binding" evidence="6">
    <location>
        <begin position="197"/>
        <end position="217"/>
    </location>
</feature>
<keyword evidence="3" id="KW-0677">Repeat</keyword>
<comment type="similarity">
    <text evidence="1">Belongs to the peptidase C40 family.</text>
</comment>
<dbReference type="InterPro" id="IPR000064">
    <property type="entry name" value="NLP_P60_dom"/>
</dbReference>
<feature type="repeat" description="Cell wall-binding" evidence="6">
    <location>
        <begin position="219"/>
        <end position="238"/>
    </location>
</feature>
<dbReference type="PROSITE" id="PS51935">
    <property type="entry name" value="NLPC_P60"/>
    <property type="match status" value="1"/>
</dbReference>
<evidence type="ECO:0000313" key="9">
    <source>
        <dbReference type="EMBL" id="NSJ47578.1"/>
    </source>
</evidence>
<dbReference type="GO" id="GO:0008234">
    <property type="term" value="F:cysteine-type peptidase activity"/>
    <property type="evidence" value="ECO:0007669"/>
    <property type="project" value="UniProtKB-KW"/>
</dbReference>
<accession>A0AAW5BS94</accession>
<reference evidence="8" key="3">
    <citation type="submission" date="2022-01" db="EMBL/GenBank/DDBJ databases">
        <title>Collection of gut derived symbiotic bacterial strains cultured from healthy donors.</title>
        <authorList>
            <person name="Lin H."/>
            <person name="Kohout C."/>
            <person name="Waligurski E."/>
            <person name="Pamer E.G."/>
        </authorList>
    </citation>
    <scope>NUCLEOTIDE SEQUENCE</scope>
    <source>
        <strain evidence="8">DFI.6.55</strain>
    </source>
</reference>
<evidence type="ECO:0000313" key="11">
    <source>
        <dbReference type="Proteomes" id="UP001299608"/>
    </source>
</evidence>
<dbReference type="AlphaFoldDB" id="A0AAW5BS94"/>
<dbReference type="Proteomes" id="UP000669239">
    <property type="component" value="Unassembled WGS sequence"/>
</dbReference>
<name>A0AAW5BS94_9FIRM</name>
<dbReference type="Proteomes" id="UP001299608">
    <property type="component" value="Unassembled WGS sequence"/>
</dbReference>